<dbReference type="GO" id="GO:0008270">
    <property type="term" value="F:zinc ion binding"/>
    <property type="evidence" value="ECO:0007669"/>
    <property type="project" value="InterPro"/>
</dbReference>
<feature type="compositionally biased region" description="Basic residues" evidence="2">
    <location>
        <begin position="148"/>
        <end position="157"/>
    </location>
</feature>
<dbReference type="Pfam" id="PF05443">
    <property type="entry name" value="ROS_MUCR"/>
    <property type="match status" value="1"/>
</dbReference>
<protein>
    <submittedName>
        <fullName evidence="3">Transcriptional regulator</fullName>
    </submittedName>
</protein>
<evidence type="ECO:0000313" key="4">
    <source>
        <dbReference type="Proteomes" id="UP001143400"/>
    </source>
</evidence>
<feature type="region of interest" description="Disordered" evidence="2">
    <location>
        <begin position="129"/>
        <end position="157"/>
    </location>
</feature>
<dbReference type="InterPro" id="IPR008807">
    <property type="entry name" value="ROS_MUCR"/>
</dbReference>
<reference evidence="3" key="1">
    <citation type="journal article" date="2014" name="Int. J. Syst. Evol. Microbiol.">
        <title>Complete genome sequence of Corynebacterium casei LMG S-19264T (=DSM 44701T), isolated from a smear-ripened cheese.</title>
        <authorList>
            <consortium name="US DOE Joint Genome Institute (JGI-PGF)"/>
            <person name="Walter F."/>
            <person name="Albersmeier A."/>
            <person name="Kalinowski J."/>
            <person name="Ruckert C."/>
        </authorList>
    </citation>
    <scope>NUCLEOTIDE SEQUENCE</scope>
    <source>
        <strain evidence="3">VKM B-1606</strain>
    </source>
</reference>
<sequence>MESDMSYAHDPITLAGDIVAAYVSNNSVPAADLPELIASVHGALVKAATGTVEEPRIELKPAVAVKKSIWPDYIICLEDGKKFKSLKRHLRTRYDLSPEDYRAKWGLPLDYPMVAPNYAAARSELAKKMGLGQQRAKPVEAPAPAPAKRGRKRAAAE</sequence>
<dbReference type="GO" id="GO:0006355">
    <property type="term" value="P:regulation of DNA-templated transcription"/>
    <property type="evidence" value="ECO:0007669"/>
    <property type="project" value="InterPro"/>
</dbReference>
<comment type="similarity">
    <text evidence="1">Belongs to the ros/MucR family.</text>
</comment>
<dbReference type="InterPro" id="IPR041920">
    <property type="entry name" value="ROS/MUCR_sf"/>
</dbReference>
<proteinExistence type="inferred from homology"/>
<reference evidence="3" key="2">
    <citation type="submission" date="2023-01" db="EMBL/GenBank/DDBJ databases">
        <authorList>
            <person name="Sun Q."/>
            <person name="Evtushenko L."/>
        </authorList>
    </citation>
    <scope>NUCLEOTIDE SEQUENCE</scope>
    <source>
        <strain evidence="3">VKM B-1606</strain>
    </source>
</reference>
<dbReference type="AlphaFoldDB" id="A0A9W6MSZ7"/>
<dbReference type="GO" id="GO:0003677">
    <property type="term" value="F:DNA binding"/>
    <property type="evidence" value="ECO:0007669"/>
    <property type="project" value="InterPro"/>
</dbReference>
<gene>
    <name evidence="3" type="ORF">GCM10008170_28820</name>
</gene>
<accession>A0A9W6MSZ7</accession>
<evidence type="ECO:0000313" key="3">
    <source>
        <dbReference type="EMBL" id="GLK56863.1"/>
    </source>
</evidence>
<evidence type="ECO:0000256" key="1">
    <source>
        <dbReference type="ARBA" id="ARBA00007031"/>
    </source>
</evidence>
<name>A0A9W6MSZ7_9HYPH</name>
<dbReference type="EMBL" id="BSFF01000003">
    <property type="protein sequence ID" value="GLK56863.1"/>
    <property type="molecule type" value="Genomic_DNA"/>
</dbReference>
<evidence type="ECO:0000256" key="2">
    <source>
        <dbReference type="SAM" id="MobiDB-lite"/>
    </source>
</evidence>
<organism evidence="3 4">
    <name type="scientific">Methylopila capsulata</name>
    <dbReference type="NCBI Taxonomy" id="61654"/>
    <lineage>
        <taxon>Bacteria</taxon>
        <taxon>Pseudomonadati</taxon>
        <taxon>Pseudomonadota</taxon>
        <taxon>Alphaproteobacteria</taxon>
        <taxon>Hyphomicrobiales</taxon>
        <taxon>Methylopilaceae</taxon>
        <taxon>Methylopila</taxon>
    </lineage>
</organism>
<comment type="caution">
    <text evidence="3">The sequence shown here is derived from an EMBL/GenBank/DDBJ whole genome shotgun (WGS) entry which is preliminary data.</text>
</comment>
<dbReference type="Gene3D" id="1.10.10.1550">
    <property type="entry name" value="ROS/MUCR transcriptional regulator protein"/>
    <property type="match status" value="1"/>
</dbReference>
<dbReference type="Proteomes" id="UP001143400">
    <property type="component" value="Unassembled WGS sequence"/>
</dbReference>